<dbReference type="EMBL" id="BQNB010017737">
    <property type="protein sequence ID" value="GJT66690.1"/>
    <property type="molecule type" value="Genomic_DNA"/>
</dbReference>
<evidence type="ECO:0000256" key="1">
    <source>
        <dbReference type="SAM" id="MobiDB-lite"/>
    </source>
</evidence>
<keyword evidence="3" id="KW-0695">RNA-directed DNA polymerase</keyword>
<keyword evidence="4" id="KW-1185">Reference proteome</keyword>
<dbReference type="GO" id="GO:0003964">
    <property type="term" value="F:RNA-directed DNA polymerase activity"/>
    <property type="evidence" value="ECO:0007669"/>
    <property type="project" value="UniProtKB-KW"/>
</dbReference>
<accession>A0ABQ5FUZ6</accession>
<feature type="region of interest" description="Disordered" evidence="1">
    <location>
        <begin position="1"/>
        <end position="58"/>
    </location>
</feature>
<reference evidence="3" key="1">
    <citation type="journal article" date="2022" name="Int. J. Mol. Sci.">
        <title>Draft Genome of Tanacetum Coccineum: Genomic Comparison of Closely Related Tanacetum-Family Plants.</title>
        <authorList>
            <person name="Yamashiro T."/>
            <person name="Shiraishi A."/>
            <person name="Nakayama K."/>
            <person name="Satake H."/>
        </authorList>
    </citation>
    <scope>NUCLEOTIDE SEQUENCE</scope>
</reference>
<reference evidence="3" key="2">
    <citation type="submission" date="2022-01" db="EMBL/GenBank/DDBJ databases">
        <authorList>
            <person name="Yamashiro T."/>
            <person name="Shiraishi A."/>
            <person name="Satake H."/>
            <person name="Nakayama K."/>
        </authorList>
    </citation>
    <scope>NUCLEOTIDE SEQUENCE</scope>
</reference>
<dbReference type="Pfam" id="PF03732">
    <property type="entry name" value="Retrotrans_gag"/>
    <property type="match status" value="1"/>
</dbReference>
<evidence type="ECO:0000313" key="4">
    <source>
        <dbReference type="Proteomes" id="UP001151760"/>
    </source>
</evidence>
<feature type="compositionally biased region" description="Basic and acidic residues" evidence="1">
    <location>
        <begin position="34"/>
        <end position="45"/>
    </location>
</feature>
<keyword evidence="3" id="KW-0548">Nucleotidyltransferase</keyword>
<feature type="domain" description="Retrotransposon gag" evidence="2">
    <location>
        <begin position="151"/>
        <end position="246"/>
    </location>
</feature>
<gene>
    <name evidence="3" type="ORF">Tco_1018170</name>
</gene>
<dbReference type="InterPro" id="IPR005162">
    <property type="entry name" value="Retrotrans_gag_dom"/>
</dbReference>
<proteinExistence type="predicted"/>
<evidence type="ECO:0000259" key="2">
    <source>
        <dbReference type="Pfam" id="PF03732"/>
    </source>
</evidence>
<protein>
    <submittedName>
        <fullName evidence="3">Reverse transcriptase domain-containing protein</fullName>
    </submittedName>
</protein>
<dbReference type="Proteomes" id="UP001151760">
    <property type="component" value="Unassembled WGS sequence"/>
</dbReference>
<organism evidence="3 4">
    <name type="scientific">Tanacetum coccineum</name>
    <dbReference type="NCBI Taxonomy" id="301880"/>
    <lineage>
        <taxon>Eukaryota</taxon>
        <taxon>Viridiplantae</taxon>
        <taxon>Streptophyta</taxon>
        <taxon>Embryophyta</taxon>
        <taxon>Tracheophyta</taxon>
        <taxon>Spermatophyta</taxon>
        <taxon>Magnoliopsida</taxon>
        <taxon>eudicotyledons</taxon>
        <taxon>Gunneridae</taxon>
        <taxon>Pentapetalae</taxon>
        <taxon>asterids</taxon>
        <taxon>campanulids</taxon>
        <taxon>Asterales</taxon>
        <taxon>Asteraceae</taxon>
        <taxon>Asteroideae</taxon>
        <taxon>Anthemideae</taxon>
        <taxon>Anthemidinae</taxon>
        <taxon>Tanacetum</taxon>
    </lineage>
</organism>
<comment type="caution">
    <text evidence="3">The sequence shown here is derived from an EMBL/GenBank/DDBJ whole genome shotgun (WGS) entry which is preliminary data.</text>
</comment>
<evidence type="ECO:0000313" key="3">
    <source>
        <dbReference type="EMBL" id="GJT66690.1"/>
    </source>
</evidence>
<name>A0ABQ5FUZ6_9ASTR</name>
<sequence length="265" mass="29594">MPPRMRTRSAGWPAAESLGGETGERVGSGGKGRRSTEGNDKRVDELNGQGNDQGMGANRGNLLPAMLAQVSNCGNVGNQNGNVVNENVQENIRNVLVNGNRVGCSYKEFLACNPKEYDGKGGAVVLTRWIEKMEYVHDMSGRSIDQKVKYTTGSFVGKALIWWNSQIRTLSREVVSMSWNDFKFMMIQEFYPSHEMQNLESELLNHAMVRAGHAAYTDRFHELARLVPHLVTLESRMIERYVYGLDPQIRGMVAATEPKIIQKAV</sequence>
<keyword evidence="3" id="KW-0808">Transferase</keyword>